<dbReference type="AlphaFoldDB" id="A0A2P2LZL6"/>
<reference evidence="1" key="1">
    <citation type="submission" date="2018-02" db="EMBL/GenBank/DDBJ databases">
        <title>Rhizophora mucronata_Transcriptome.</title>
        <authorList>
            <person name="Meera S.P."/>
            <person name="Sreeshan A."/>
            <person name="Augustine A."/>
        </authorList>
    </citation>
    <scope>NUCLEOTIDE SEQUENCE</scope>
    <source>
        <tissue evidence="1">Leaf</tissue>
    </source>
</reference>
<protein>
    <submittedName>
        <fullName evidence="1">Uncharacterized protein</fullName>
    </submittedName>
</protein>
<proteinExistence type="predicted"/>
<sequence length="79" mass="9320">MHVLLQIIPELKCTGYCPKKILQNYPEKESKNYKCKLMTMGKIHTCANKEIKSLSQPESFLTKEYHQAMREFISDKRNI</sequence>
<name>A0A2P2LZL6_RHIMU</name>
<dbReference type="EMBL" id="GGEC01042940">
    <property type="protein sequence ID" value="MBX23424.1"/>
    <property type="molecule type" value="Transcribed_RNA"/>
</dbReference>
<evidence type="ECO:0000313" key="1">
    <source>
        <dbReference type="EMBL" id="MBX23424.1"/>
    </source>
</evidence>
<organism evidence="1">
    <name type="scientific">Rhizophora mucronata</name>
    <name type="common">Asiatic mangrove</name>
    <dbReference type="NCBI Taxonomy" id="61149"/>
    <lineage>
        <taxon>Eukaryota</taxon>
        <taxon>Viridiplantae</taxon>
        <taxon>Streptophyta</taxon>
        <taxon>Embryophyta</taxon>
        <taxon>Tracheophyta</taxon>
        <taxon>Spermatophyta</taxon>
        <taxon>Magnoliopsida</taxon>
        <taxon>eudicotyledons</taxon>
        <taxon>Gunneridae</taxon>
        <taxon>Pentapetalae</taxon>
        <taxon>rosids</taxon>
        <taxon>fabids</taxon>
        <taxon>Malpighiales</taxon>
        <taxon>Rhizophoraceae</taxon>
        <taxon>Rhizophora</taxon>
    </lineage>
</organism>
<accession>A0A2P2LZL6</accession>